<feature type="chain" id="PRO_5002482300" evidence="2">
    <location>
        <begin position="28"/>
        <end position="377"/>
    </location>
</feature>
<reference evidence="3 4" key="1">
    <citation type="submission" date="2015-04" db="EMBL/GenBank/DDBJ databases">
        <authorList>
            <person name="Heijne W.H."/>
            <person name="Fedorova N.D."/>
            <person name="Nierman W.C."/>
            <person name="Vollebregt A.W."/>
            <person name="Zhao Z."/>
            <person name="Wu L."/>
            <person name="Kumar M."/>
            <person name="Stam H."/>
            <person name="van den Berg M.A."/>
            <person name="Pel H.J."/>
        </authorList>
    </citation>
    <scope>NUCLEOTIDE SEQUENCE [LARGE SCALE GENOMIC DNA]</scope>
    <source>
        <strain evidence="3 4">CBS 393.64</strain>
    </source>
</reference>
<feature type="compositionally biased region" description="Polar residues" evidence="1">
    <location>
        <begin position="64"/>
        <end position="82"/>
    </location>
</feature>
<organism evidence="3 4">
    <name type="scientific">Rasamsonia emersonii (strain ATCC 16479 / CBS 393.64 / IMI 116815)</name>
    <dbReference type="NCBI Taxonomy" id="1408163"/>
    <lineage>
        <taxon>Eukaryota</taxon>
        <taxon>Fungi</taxon>
        <taxon>Dikarya</taxon>
        <taxon>Ascomycota</taxon>
        <taxon>Pezizomycotina</taxon>
        <taxon>Eurotiomycetes</taxon>
        <taxon>Eurotiomycetidae</taxon>
        <taxon>Eurotiales</taxon>
        <taxon>Trichocomaceae</taxon>
        <taxon>Rasamsonia</taxon>
    </lineage>
</organism>
<dbReference type="EMBL" id="LASV01000110">
    <property type="protein sequence ID" value="KKA23174.1"/>
    <property type="molecule type" value="Genomic_DNA"/>
</dbReference>
<feature type="signal peptide" evidence="2">
    <location>
        <begin position="1"/>
        <end position="27"/>
    </location>
</feature>
<name>A0A0F4YY74_RASE3</name>
<sequence>MRRRRHVCEVAVLLWLGIFQGLASARAAFVNNTVLHAKATLTRSNGTRSAVNPFAGSVRPLNPATATPETSQQAVTSPSSGKSMVHKNIAAGCKYAHNVQGPSQQAAQGSPTPGAAVPIEIIPAGPNAGLIPVIVVTPGAGGAQGATTIVDGSETIIVGPGSSQQSTATGGGKASSIVTPAALASNSVVTPAAATAASVVTPASSAASSAPAAAAAVGRTSSIATPARSAANSTPAAAASADTCQCSCQCPSAAFNQPVANSAVAASSAKAAQSSSSSQSTSSPSGTSKTAAAQATTASTVTSNSSSTTTTANASAQTAPSSASASSGTSVQASTTSSSSSSSTSASESTTTSAPQTDPVNINTIAFHSALTIKFGG</sequence>
<dbReference type="GeneID" id="25315157"/>
<dbReference type="RefSeq" id="XP_013329786.1">
    <property type="nucleotide sequence ID" value="XM_013474332.1"/>
</dbReference>
<gene>
    <name evidence="3" type="ORF">T310_2806</name>
</gene>
<keyword evidence="2" id="KW-0732">Signal</keyword>
<dbReference type="Proteomes" id="UP000053958">
    <property type="component" value="Unassembled WGS sequence"/>
</dbReference>
<keyword evidence="4" id="KW-1185">Reference proteome</keyword>
<dbReference type="AlphaFoldDB" id="A0A0F4YY74"/>
<proteinExistence type="predicted"/>
<feature type="region of interest" description="Disordered" evidence="1">
    <location>
        <begin position="272"/>
        <end position="359"/>
    </location>
</feature>
<feature type="compositionally biased region" description="Low complexity" evidence="1">
    <location>
        <begin position="272"/>
        <end position="357"/>
    </location>
</feature>
<feature type="region of interest" description="Disordered" evidence="1">
    <location>
        <begin position="47"/>
        <end position="83"/>
    </location>
</feature>
<accession>A0A0F4YY74</accession>
<evidence type="ECO:0000256" key="2">
    <source>
        <dbReference type="SAM" id="SignalP"/>
    </source>
</evidence>
<evidence type="ECO:0000256" key="1">
    <source>
        <dbReference type="SAM" id="MobiDB-lite"/>
    </source>
</evidence>
<dbReference type="STRING" id="1408163.A0A0F4YY74"/>
<evidence type="ECO:0000313" key="3">
    <source>
        <dbReference type="EMBL" id="KKA23174.1"/>
    </source>
</evidence>
<comment type="caution">
    <text evidence="3">The sequence shown here is derived from an EMBL/GenBank/DDBJ whole genome shotgun (WGS) entry which is preliminary data.</text>
</comment>
<evidence type="ECO:0000313" key="4">
    <source>
        <dbReference type="Proteomes" id="UP000053958"/>
    </source>
</evidence>
<protein>
    <submittedName>
        <fullName evidence="3">Uncharacterized protein</fullName>
    </submittedName>
</protein>